<dbReference type="EC" id="3.1.4.-" evidence="2"/>
<evidence type="ECO:0000259" key="1">
    <source>
        <dbReference type="PROSITE" id="PS51832"/>
    </source>
</evidence>
<organism evidence="2">
    <name type="scientific">bioreactor metagenome</name>
    <dbReference type="NCBI Taxonomy" id="1076179"/>
    <lineage>
        <taxon>unclassified sequences</taxon>
        <taxon>metagenomes</taxon>
        <taxon>ecological metagenomes</taxon>
    </lineage>
</organism>
<dbReference type="EMBL" id="VSSQ01044246">
    <property type="protein sequence ID" value="MPM98048.1"/>
    <property type="molecule type" value="Genomic_DNA"/>
</dbReference>
<comment type="caution">
    <text evidence="2">The sequence shown here is derived from an EMBL/GenBank/DDBJ whole genome shotgun (WGS) entry which is preliminary data.</text>
</comment>
<name>A0A645EA86_9ZZZZ</name>
<gene>
    <name evidence="2" type="primary">rpfG_13</name>
    <name evidence="2" type="ORF">SDC9_145229</name>
</gene>
<dbReference type="InterPro" id="IPR003607">
    <property type="entry name" value="HD/PDEase_dom"/>
</dbReference>
<protein>
    <submittedName>
        <fullName evidence="2">Cyclic di-GMP phosphodiesterase response regulator RpfG</fullName>
        <ecNumber evidence="2">3.1.4.-</ecNumber>
    </submittedName>
</protein>
<feature type="domain" description="HD-GYP" evidence="1">
    <location>
        <begin position="13"/>
        <end position="208"/>
    </location>
</feature>
<dbReference type="Gene3D" id="1.10.3210.10">
    <property type="entry name" value="Hypothetical protein af1432"/>
    <property type="match status" value="1"/>
</dbReference>
<dbReference type="InterPro" id="IPR037522">
    <property type="entry name" value="HD_GYP_dom"/>
</dbReference>
<accession>A0A645EA86</accession>
<proteinExistence type="predicted"/>
<dbReference type="PROSITE" id="PS51832">
    <property type="entry name" value="HD_GYP"/>
    <property type="match status" value="1"/>
</dbReference>
<keyword evidence="2" id="KW-0378">Hydrolase</keyword>
<dbReference type="SMART" id="SM00471">
    <property type="entry name" value="HDc"/>
    <property type="match status" value="1"/>
</dbReference>
<evidence type="ECO:0000313" key="2">
    <source>
        <dbReference type="EMBL" id="MPM98048.1"/>
    </source>
</evidence>
<dbReference type="Pfam" id="PF13487">
    <property type="entry name" value="HD_5"/>
    <property type="match status" value="1"/>
</dbReference>
<dbReference type="InterPro" id="IPR006675">
    <property type="entry name" value="HDIG_dom"/>
</dbReference>
<dbReference type="NCBIfam" id="TIGR00277">
    <property type="entry name" value="HDIG"/>
    <property type="match status" value="1"/>
</dbReference>
<dbReference type="GO" id="GO:0016787">
    <property type="term" value="F:hydrolase activity"/>
    <property type="evidence" value="ECO:0007669"/>
    <property type="project" value="UniProtKB-KW"/>
</dbReference>
<dbReference type="SUPFAM" id="SSF109604">
    <property type="entry name" value="HD-domain/PDEase-like"/>
    <property type="match status" value="1"/>
</dbReference>
<dbReference type="PANTHER" id="PTHR43155">
    <property type="entry name" value="CYCLIC DI-GMP PHOSPHODIESTERASE PA4108-RELATED"/>
    <property type="match status" value="1"/>
</dbReference>
<dbReference type="AlphaFoldDB" id="A0A645EA86"/>
<reference evidence="2" key="1">
    <citation type="submission" date="2019-08" db="EMBL/GenBank/DDBJ databases">
        <authorList>
            <person name="Kucharzyk K."/>
            <person name="Murdoch R.W."/>
            <person name="Higgins S."/>
            <person name="Loffler F."/>
        </authorList>
    </citation>
    <scope>NUCLEOTIDE SEQUENCE</scope>
</reference>
<dbReference type="CDD" id="cd00077">
    <property type="entry name" value="HDc"/>
    <property type="match status" value="1"/>
</dbReference>
<sequence>MKNQELLETYQQLRESYLQTVGALRLIVDAKDIYTRGHSDRVSYFCKLVADHMHKDADYIKRIGLSGLFHDVGKVGVADDILLKEKHLTGKEYDEIKKHAQRGANILSAISFLDDISLIVKHHHERWDGLGYPSGLRGTDIPEESRIIAVADAFDAMTSERVYRNRLSLEEAKQELVKGKANQFDPQIVDVFLEILLDYDQICQQISWTYDEIDMNHVHAIY</sequence>